<feature type="compositionally biased region" description="Polar residues" evidence="1">
    <location>
        <begin position="505"/>
        <end position="518"/>
    </location>
</feature>
<name>A0A4Y1RYE8_PRUDU</name>
<dbReference type="AlphaFoldDB" id="A0A4Y1RYE8"/>
<sequence length="643" mass="69614">MEACSLHSPTVTTIPTLSQSGFTEKPLLRGQVLKFSNSKRYPHARKLGFLHIKAQASGTAKFSSEIVEPTSKEVDLKDENLAFVAGATGKVGSRTVRELLKLGFQVRAGVRSAQRAETLVQSVKQMKLDGEGTQPVEKLKIVECDLEKPDQIGPALGNASVVLCCIGASEKEVFDVTGPYRIDYLATKTLLRQVELFLRPRPRKNTILGGLAKLLKHFATVAKVNHFILLTSLGTNKIGFPAAILNLFWGVLIWKRKAEEALIANSETWWNGTATDAYKETHNTTLSKEDTLFGGQVSNLQVAELLASAAKNRAVSYFKVVEVIAETTAPLTPLEDLLAKIPSQRADTYPPKGLGTAPATSPEPSRSAKPPTSPTLSPSTTDIAPKQVMQMLGLQHPQPPLFKKLQKPLYEDFKPPSSPSPSPPSVQKDNVVDAVSLTISDAQTSAVDTTTAVDEIKPTSQEVLITRPLSPYVAYEDLKPPSSPSPIPSGPKQTPLEASTPVEAVSQSSGGNDSTEAVISSVAEEVSPQNSIHYHSPYYVYDNFKPPSSPSPTPPILSSPTPTPAILSVLSEPVANNGSPIDTLNSKVQPPTEDAQSNSEQHTKPKPRPLSPFFMKNHKLFTAAEPLEYIWTLHAWVGKFTYS</sequence>
<dbReference type="InterPro" id="IPR016040">
    <property type="entry name" value="NAD(P)-bd_dom"/>
</dbReference>
<dbReference type="PANTHER" id="PTHR47285">
    <property type="entry name" value="PROTEIN TIC 62, CHLOROPLASTIC"/>
    <property type="match status" value="1"/>
</dbReference>
<dbReference type="PANTHER" id="PTHR47285:SF1">
    <property type="entry name" value="PROTEIN TIC 62, CHLOROPLASTIC"/>
    <property type="match status" value="1"/>
</dbReference>
<organism evidence="3">
    <name type="scientific">Prunus dulcis</name>
    <name type="common">Almond</name>
    <name type="synonym">Amygdalus dulcis</name>
    <dbReference type="NCBI Taxonomy" id="3755"/>
    <lineage>
        <taxon>Eukaryota</taxon>
        <taxon>Viridiplantae</taxon>
        <taxon>Streptophyta</taxon>
        <taxon>Embryophyta</taxon>
        <taxon>Tracheophyta</taxon>
        <taxon>Spermatophyta</taxon>
        <taxon>Magnoliopsida</taxon>
        <taxon>eudicotyledons</taxon>
        <taxon>Gunneridae</taxon>
        <taxon>Pentapetalae</taxon>
        <taxon>rosids</taxon>
        <taxon>fabids</taxon>
        <taxon>Rosales</taxon>
        <taxon>Rosaceae</taxon>
        <taxon>Amygdaloideae</taxon>
        <taxon>Amygdaleae</taxon>
        <taxon>Prunus</taxon>
    </lineage>
</organism>
<dbReference type="Gene3D" id="3.40.50.720">
    <property type="entry name" value="NAD(P)-binding Rossmann-like Domain"/>
    <property type="match status" value="1"/>
</dbReference>
<gene>
    <name evidence="3" type="ORF">Prudu_021963</name>
</gene>
<feature type="domain" description="NAD(P)-binding" evidence="2">
    <location>
        <begin position="86"/>
        <end position="312"/>
    </location>
</feature>
<protein>
    <submittedName>
        <fullName evidence="3">NAD(P)-binding Rossmann-fold superfamily protein</fullName>
    </submittedName>
</protein>
<accession>A0A4Y1RYE8</accession>
<feature type="region of interest" description="Disordered" evidence="1">
    <location>
        <begin position="573"/>
        <end position="611"/>
    </location>
</feature>
<dbReference type="EMBL" id="AP019304">
    <property type="protein sequence ID" value="BBH09460.1"/>
    <property type="molecule type" value="Genomic_DNA"/>
</dbReference>
<dbReference type="InterPro" id="IPR044719">
    <property type="entry name" value="TIC62"/>
</dbReference>
<dbReference type="Pfam" id="PF13460">
    <property type="entry name" value="NAD_binding_10"/>
    <property type="match status" value="1"/>
</dbReference>
<reference evidence="3" key="1">
    <citation type="journal article" date="2019" name="Science">
        <title>Mutation of a bHLH transcription factor allowed almond domestication.</title>
        <authorList>
            <person name="Sanchez-Perez R."/>
            <person name="Pavan S."/>
            <person name="Mazzeo R."/>
            <person name="Moldovan C."/>
            <person name="Aiese Cigliano R."/>
            <person name="Del Cueto J."/>
            <person name="Ricciardi F."/>
            <person name="Lotti C."/>
            <person name="Ricciardi L."/>
            <person name="Dicenta F."/>
            <person name="Lopez-Marques R.L."/>
            <person name="Lindberg Moller B."/>
        </authorList>
    </citation>
    <scope>NUCLEOTIDE SEQUENCE</scope>
</reference>
<feature type="compositionally biased region" description="Polar residues" evidence="1">
    <location>
        <begin position="574"/>
        <end position="600"/>
    </location>
</feature>
<dbReference type="InterPro" id="IPR036291">
    <property type="entry name" value="NAD(P)-bd_dom_sf"/>
</dbReference>
<proteinExistence type="predicted"/>
<evidence type="ECO:0000313" key="3">
    <source>
        <dbReference type="EMBL" id="BBH09460.1"/>
    </source>
</evidence>
<dbReference type="SUPFAM" id="SSF51735">
    <property type="entry name" value="NAD(P)-binding Rossmann-fold domains"/>
    <property type="match status" value="1"/>
</dbReference>
<evidence type="ECO:0000256" key="1">
    <source>
        <dbReference type="SAM" id="MobiDB-lite"/>
    </source>
</evidence>
<feature type="region of interest" description="Disordered" evidence="1">
    <location>
        <begin position="345"/>
        <end position="381"/>
    </location>
</feature>
<evidence type="ECO:0000259" key="2">
    <source>
        <dbReference type="Pfam" id="PF13460"/>
    </source>
</evidence>
<feature type="region of interest" description="Disordered" evidence="1">
    <location>
        <begin position="475"/>
        <end position="523"/>
    </location>
</feature>